<protein>
    <recommendedName>
        <fullName evidence="7">Zn(2)-C6 fungal-type domain-containing protein</fullName>
    </recommendedName>
</protein>
<dbReference type="Pfam" id="PF00172">
    <property type="entry name" value="Zn_clus"/>
    <property type="match status" value="1"/>
</dbReference>
<feature type="region of interest" description="Disordered" evidence="6">
    <location>
        <begin position="1"/>
        <end position="28"/>
    </location>
</feature>
<feature type="domain" description="Zn(2)-C6 fungal-type" evidence="7">
    <location>
        <begin position="42"/>
        <end position="73"/>
    </location>
</feature>
<evidence type="ECO:0000256" key="5">
    <source>
        <dbReference type="ARBA" id="ARBA00023242"/>
    </source>
</evidence>
<dbReference type="EMBL" id="CP055901">
    <property type="protein sequence ID" value="QKX61126.1"/>
    <property type="molecule type" value="Genomic_DNA"/>
</dbReference>
<gene>
    <name evidence="8" type="ORF">TRUGW13939_08273</name>
</gene>
<evidence type="ECO:0000256" key="3">
    <source>
        <dbReference type="ARBA" id="ARBA00023125"/>
    </source>
</evidence>
<dbReference type="RefSeq" id="XP_035347301.1">
    <property type="nucleotide sequence ID" value="XM_035491408.1"/>
</dbReference>
<keyword evidence="4" id="KW-0804">Transcription</keyword>
<proteinExistence type="predicted"/>
<dbReference type="AlphaFoldDB" id="A0A7H8R4P2"/>
<feature type="compositionally biased region" description="Polar residues" evidence="6">
    <location>
        <begin position="10"/>
        <end position="23"/>
    </location>
</feature>
<sequence>MTRRAEEQEQSGSNMEDSSQRAMSRQDIDQVLHSKRRNEVKSCYPCRQRKVKCDHKQPCRTCLKRGYPEICVYKIEPGQNVRREERIESRAVNSPSRSPRHHRRLTQVAESTLSAPGLEPSQQTYAGEDSVPSIIGSRHVESGSARDISSILGLGSSFANFSLTKPRTLEDRWSDLLNLIPHRQEVITFFNTYKVSAYPFNPYIVDLENFELDVCAYLNAFSAGEFTEKQPSVCWSSKKSIETIGLILAVLASGAHFSDLEHSQRSILCQEFARRSFEALRLANFLSRPSMAIIQTILILCHTLQNNGQSDVAWVWVGTVVRLAQTMGMHSEKSMARTNEVSRNQVKELWLMIVWQDVLLSMCHDRLPAVPIHAWNMNEELPIDNRLSYVGVMTHITRLGLKFMNAKAGGNLALGDLIDTLAMIDKTYQKAQPYLKSKEDCQNMQHHLERLALKLHVSHLISFVCRPAVKNSELANNSSYQLLRLRARESLIEATKTFLDFQVLSIVPMRNWSMIHTVIGSTLLLSIWEETHWDKECQDLQQRVIEVFSAVESKEDWATSGSENSQWLSQRHIWALVSLRNSVKAAMERSSDNSQPNDGNPAEFERLDSSFSPSGFPLSYDSSFVNEAGSSEWMNPSPWAYLDSIMNVPLFDLPETDQYL</sequence>
<evidence type="ECO:0000256" key="4">
    <source>
        <dbReference type="ARBA" id="ARBA00023163"/>
    </source>
</evidence>
<dbReference type="GO" id="GO:0016831">
    <property type="term" value="F:carboxy-lyase activity"/>
    <property type="evidence" value="ECO:0007669"/>
    <property type="project" value="TreeGrafter"/>
</dbReference>
<evidence type="ECO:0000313" key="8">
    <source>
        <dbReference type="EMBL" id="QKX61126.1"/>
    </source>
</evidence>
<keyword evidence="5" id="KW-0539">Nucleus</keyword>
<dbReference type="InterPro" id="IPR004507">
    <property type="entry name" value="UbiX-like"/>
</dbReference>
<evidence type="ECO:0000256" key="6">
    <source>
        <dbReference type="SAM" id="MobiDB-lite"/>
    </source>
</evidence>
<name>A0A7H8R4P2_TALRU</name>
<reference evidence="9" key="1">
    <citation type="submission" date="2020-06" db="EMBL/GenBank/DDBJ databases">
        <title>A chromosome-scale genome assembly of Talaromyces rugulosus W13939.</title>
        <authorList>
            <person name="Wang B."/>
            <person name="Guo L."/>
            <person name="Ye K."/>
            <person name="Wang L."/>
        </authorList>
    </citation>
    <scope>NUCLEOTIDE SEQUENCE [LARGE SCALE GENOMIC DNA]</scope>
    <source>
        <strain evidence="9">W13939</strain>
    </source>
</reference>
<dbReference type="GO" id="GO:0000981">
    <property type="term" value="F:DNA-binding transcription factor activity, RNA polymerase II-specific"/>
    <property type="evidence" value="ECO:0007669"/>
    <property type="project" value="InterPro"/>
</dbReference>
<dbReference type="GO" id="GO:0006351">
    <property type="term" value="P:DNA-templated transcription"/>
    <property type="evidence" value="ECO:0007669"/>
    <property type="project" value="InterPro"/>
</dbReference>
<keyword evidence="3" id="KW-0238">DNA-binding</keyword>
<feature type="region of interest" description="Disordered" evidence="6">
    <location>
        <begin position="587"/>
        <end position="606"/>
    </location>
</feature>
<dbReference type="OrthoDB" id="1747771at2759"/>
<evidence type="ECO:0000259" key="7">
    <source>
        <dbReference type="PROSITE" id="PS50048"/>
    </source>
</evidence>
<dbReference type="GO" id="GO:0003677">
    <property type="term" value="F:DNA binding"/>
    <property type="evidence" value="ECO:0007669"/>
    <property type="project" value="UniProtKB-KW"/>
</dbReference>
<dbReference type="SMART" id="SM00066">
    <property type="entry name" value="GAL4"/>
    <property type="match status" value="1"/>
</dbReference>
<organism evidence="8 9">
    <name type="scientific">Talaromyces rugulosus</name>
    <name type="common">Penicillium rugulosum</name>
    <dbReference type="NCBI Taxonomy" id="121627"/>
    <lineage>
        <taxon>Eukaryota</taxon>
        <taxon>Fungi</taxon>
        <taxon>Dikarya</taxon>
        <taxon>Ascomycota</taxon>
        <taxon>Pezizomycotina</taxon>
        <taxon>Eurotiomycetes</taxon>
        <taxon>Eurotiomycetidae</taxon>
        <taxon>Eurotiales</taxon>
        <taxon>Trichocomaceae</taxon>
        <taxon>Talaromyces</taxon>
        <taxon>Talaromyces sect. Islandici</taxon>
    </lineage>
</organism>
<dbReference type="PANTHER" id="PTHR43374:SF1">
    <property type="entry name" value="FLAVIN PRENYLTRANSFERASE PAD1, MITOCHONDRIAL"/>
    <property type="match status" value="1"/>
</dbReference>
<dbReference type="InterPro" id="IPR007219">
    <property type="entry name" value="XnlR_reg_dom"/>
</dbReference>
<dbReference type="InterPro" id="IPR001138">
    <property type="entry name" value="Zn2Cys6_DnaBD"/>
</dbReference>
<dbReference type="KEGG" id="trg:TRUGW13939_08273"/>
<dbReference type="CDD" id="cd00067">
    <property type="entry name" value="GAL4"/>
    <property type="match status" value="1"/>
</dbReference>
<dbReference type="PROSITE" id="PS50048">
    <property type="entry name" value="ZN2_CY6_FUNGAL_2"/>
    <property type="match status" value="1"/>
</dbReference>
<dbReference type="Gene3D" id="4.10.240.10">
    <property type="entry name" value="Zn(2)-C6 fungal-type DNA-binding domain"/>
    <property type="match status" value="1"/>
</dbReference>
<dbReference type="PROSITE" id="PS00463">
    <property type="entry name" value="ZN2_CY6_FUNGAL_1"/>
    <property type="match status" value="1"/>
</dbReference>
<dbReference type="InterPro" id="IPR036864">
    <property type="entry name" value="Zn2-C6_fun-type_DNA-bd_sf"/>
</dbReference>
<keyword evidence="2" id="KW-0805">Transcription regulation</keyword>
<keyword evidence="9" id="KW-1185">Reference proteome</keyword>
<dbReference type="SMART" id="SM00906">
    <property type="entry name" value="Fungal_trans"/>
    <property type="match status" value="1"/>
</dbReference>
<evidence type="ECO:0000256" key="1">
    <source>
        <dbReference type="ARBA" id="ARBA00022723"/>
    </source>
</evidence>
<dbReference type="Proteomes" id="UP000509510">
    <property type="component" value="Chromosome IV"/>
</dbReference>
<dbReference type="GeneID" id="55995762"/>
<evidence type="ECO:0000256" key="2">
    <source>
        <dbReference type="ARBA" id="ARBA00023015"/>
    </source>
</evidence>
<accession>A0A7H8R4P2</accession>
<dbReference type="GO" id="GO:0008270">
    <property type="term" value="F:zinc ion binding"/>
    <property type="evidence" value="ECO:0007669"/>
    <property type="project" value="InterPro"/>
</dbReference>
<evidence type="ECO:0000313" key="9">
    <source>
        <dbReference type="Proteomes" id="UP000509510"/>
    </source>
</evidence>
<dbReference type="PANTHER" id="PTHR43374">
    <property type="entry name" value="FLAVIN PRENYLTRANSFERASE"/>
    <property type="match status" value="1"/>
</dbReference>
<dbReference type="SUPFAM" id="SSF57701">
    <property type="entry name" value="Zn2/Cys6 DNA-binding domain"/>
    <property type="match status" value="1"/>
</dbReference>
<dbReference type="Pfam" id="PF04082">
    <property type="entry name" value="Fungal_trans"/>
    <property type="match status" value="1"/>
</dbReference>
<dbReference type="CDD" id="cd12148">
    <property type="entry name" value="fungal_TF_MHR"/>
    <property type="match status" value="1"/>
</dbReference>
<keyword evidence="1" id="KW-0479">Metal-binding</keyword>